<feature type="compositionally biased region" description="Low complexity" evidence="1">
    <location>
        <begin position="133"/>
        <end position="212"/>
    </location>
</feature>
<gene>
    <name evidence="3" type="ORF">I350_05139</name>
</gene>
<feature type="compositionally biased region" description="Low complexity" evidence="1">
    <location>
        <begin position="87"/>
        <end position="124"/>
    </location>
</feature>
<evidence type="ECO:0000256" key="1">
    <source>
        <dbReference type="SAM" id="MobiDB-lite"/>
    </source>
</evidence>
<feature type="compositionally biased region" description="Polar residues" evidence="1">
    <location>
        <begin position="815"/>
        <end position="824"/>
    </location>
</feature>
<evidence type="ECO:0000313" key="3">
    <source>
        <dbReference type="EMBL" id="ODO04535.1"/>
    </source>
</evidence>
<accession>A0A1E3JUL2</accession>
<feature type="compositionally biased region" description="Basic and acidic residues" evidence="1">
    <location>
        <begin position="923"/>
        <end position="954"/>
    </location>
</feature>
<keyword evidence="2" id="KW-0472">Membrane</keyword>
<proteinExistence type="predicted"/>
<dbReference type="OrthoDB" id="2563978at2759"/>
<feature type="region of interest" description="Disordered" evidence="1">
    <location>
        <begin position="923"/>
        <end position="981"/>
    </location>
</feature>
<feature type="region of interest" description="Disordered" evidence="1">
    <location>
        <begin position="274"/>
        <end position="294"/>
    </location>
</feature>
<feature type="region of interest" description="Disordered" evidence="1">
    <location>
        <begin position="355"/>
        <end position="395"/>
    </location>
</feature>
<feature type="compositionally biased region" description="Low complexity" evidence="1">
    <location>
        <begin position="457"/>
        <end position="473"/>
    </location>
</feature>
<evidence type="ECO:0000313" key="4">
    <source>
        <dbReference type="Proteomes" id="UP000095149"/>
    </source>
</evidence>
<dbReference type="EMBL" id="MEKH01000008">
    <property type="protein sequence ID" value="ODO04535.1"/>
    <property type="molecule type" value="Genomic_DNA"/>
</dbReference>
<reference evidence="3 4" key="1">
    <citation type="submission" date="2016-06" db="EMBL/GenBank/DDBJ databases">
        <title>Evolution of pathogenesis and genome organization in the Tremellales.</title>
        <authorList>
            <person name="Cuomo C."/>
            <person name="Litvintseva A."/>
            <person name="Heitman J."/>
            <person name="Chen Y."/>
            <person name="Sun S."/>
            <person name="Springer D."/>
            <person name="Dromer F."/>
            <person name="Young S."/>
            <person name="Zeng Q."/>
            <person name="Chapman S."/>
            <person name="Gujja S."/>
            <person name="Saif S."/>
            <person name="Birren B."/>
        </authorList>
    </citation>
    <scope>NUCLEOTIDE SEQUENCE [LARGE SCALE GENOMIC DNA]</scope>
    <source>
        <strain evidence="3 4">CBS 6273</strain>
    </source>
</reference>
<feature type="compositionally biased region" description="Low complexity" evidence="1">
    <location>
        <begin position="832"/>
        <end position="870"/>
    </location>
</feature>
<keyword evidence="2" id="KW-1133">Transmembrane helix</keyword>
<evidence type="ECO:0000256" key="2">
    <source>
        <dbReference type="SAM" id="Phobius"/>
    </source>
</evidence>
<sequence>MGDADLDDSRLLGPRERLAENIRVLRARMEERATEPGGQELPDWITYVPYETTIDGVPVTTGSLVELPLTYYGPSIPLAQGWTYGGSTSPASTASSVSATSRQESSGSSSSSTTTSSWSSARPSRSSDRSRSRSNTRTSTASEATTSVTSATDSASTSTTRSSSGSVVSSSSSTPSSSSATLSSSSSSLTTQSSFNSSSPTASSTSTLGAAPTSSHRHLLAPLLATLIPFGLALLALLILLYLWRKKRPNRDVGFFPWLFTPKEWAAVPVVTSEKPSERSKEEDPAAVPAGLRSPDENSALLPDFIAQHHRNSSSISTIAPLPLPRPSTCAGEHDPEMKDLVRQNQSLLHRLTLGLGWAPSPSPRHSGSSEGERRTSGNTAERGENPSSGVGMGGRMVSGAMAGALAAAGVFGVRKERSAAGLTTSSSGNETSGTGQKYERVLDEDQLFYRVPPQTSSSKGSNNVSSSRSRPSTGGGRQQPALPEGSSSGHETRPSMTFSVSVPETPGSRHLSERDMDVAEFGRNIPIPQISPSKVRPVSGEREHMRFPIPPGLAFALKKQPRSNSSFAGVGKEKDKDSRTSTETFYSALTGREPPAYSPELPLRPPGSPIRRDNEDYRHASVSVFGSVPATPVPAEWEGTGSSQSHTGQSNSQTGPSLSRETSPQKSLYAPSPVSPALISTARRSHVTPAGDDAIRPMKRLFGLSPTPRSSTDPREPVSAKGAGEGEGEGDNSWTGEPLIDERDLRASGDGAGARGRERQRGRRRLVGEFGEGLKSVPLAGASRTQQAPLRHSHQGSIHSSDLSSNPTSLSPAYPTTSSYQPSPLSPHAPISLHSMESHSSLAHSLSITSTSASVSASGSSSGHSVTHSTQGQGVRGKRSAALLVPAGAVAAITGGGGGGVPPVPPVPAPASVPIVVPAQEYNEKEKAKPREEVEKKQEMLEKTPKKEKEAKTKRWSPLKPVGPRPASGEKATIWGGLRR</sequence>
<feature type="region of interest" description="Disordered" evidence="1">
    <location>
        <begin position="561"/>
        <end position="879"/>
    </location>
</feature>
<dbReference type="AlphaFoldDB" id="A0A1E3JUL2"/>
<feature type="compositionally biased region" description="Polar residues" evidence="1">
    <location>
        <begin position="657"/>
        <end position="667"/>
    </location>
</feature>
<dbReference type="Proteomes" id="UP000095149">
    <property type="component" value="Unassembled WGS sequence"/>
</dbReference>
<feature type="region of interest" description="Disordered" evidence="1">
    <location>
        <begin position="86"/>
        <end position="212"/>
    </location>
</feature>
<protein>
    <submittedName>
        <fullName evidence="3">Uncharacterized protein</fullName>
    </submittedName>
</protein>
<organism evidence="3 4">
    <name type="scientific">Cryptococcus amylolentus CBS 6273</name>
    <dbReference type="NCBI Taxonomy" id="1296118"/>
    <lineage>
        <taxon>Eukaryota</taxon>
        <taxon>Fungi</taxon>
        <taxon>Dikarya</taxon>
        <taxon>Basidiomycota</taxon>
        <taxon>Agaricomycotina</taxon>
        <taxon>Tremellomycetes</taxon>
        <taxon>Tremellales</taxon>
        <taxon>Cryptococcaceae</taxon>
        <taxon>Cryptococcus</taxon>
    </lineage>
</organism>
<feature type="compositionally biased region" description="Basic and acidic residues" evidence="1">
    <location>
        <begin position="572"/>
        <end position="581"/>
    </location>
</feature>
<keyword evidence="2" id="KW-0812">Transmembrane</keyword>
<feature type="transmembrane region" description="Helical" evidence="2">
    <location>
        <begin position="219"/>
        <end position="244"/>
    </location>
</feature>
<feature type="compositionally biased region" description="Polar residues" evidence="1">
    <location>
        <begin position="486"/>
        <end position="503"/>
    </location>
</feature>
<comment type="caution">
    <text evidence="3">The sequence shown here is derived from an EMBL/GenBank/DDBJ whole genome shotgun (WGS) entry which is preliminary data.</text>
</comment>
<feature type="compositionally biased region" description="Basic and acidic residues" evidence="1">
    <location>
        <begin position="611"/>
        <end position="620"/>
    </location>
</feature>
<feature type="compositionally biased region" description="Basic and acidic residues" evidence="1">
    <location>
        <begin position="275"/>
        <end position="284"/>
    </location>
</feature>
<feature type="region of interest" description="Disordered" evidence="1">
    <location>
        <begin position="451"/>
        <end position="513"/>
    </location>
</feature>
<feature type="compositionally biased region" description="Low complexity" evidence="1">
    <location>
        <begin position="801"/>
        <end position="813"/>
    </location>
</feature>
<name>A0A1E3JUL2_9TREE</name>
<feature type="compositionally biased region" description="Low complexity" evidence="1">
    <location>
        <begin position="640"/>
        <end position="656"/>
    </location>
</feature>